<feature type="compositionally biased region" description="Basic and acidic residues" evidence="1">
    <location>
        <begin position="782"/>
        <end position="814"/>
    </location>
</feature>
<organism evidence="3 4">
    <name type="scientific">Mesorhabditis belari</name>
    <dbReference type="NCBI Taxonomy" id="2138241"/>
    <lineage>
        <taxon>Eukaryota</taxon>
        <taxon>Metazoa</taxon>
        <taxon>Ecdysozoa</taxon>
        <taxon>Nematoda</taxon>
        <taxon>Chromadorea</taxon>
        <taxon>Rhabditida</taxon>
        <taxon>Rhabditina</taxon>
        <taxon>Rhabditomorpha</taxon>
        <taxon>Rhabditoidea</taxon>
        <taxon>Rhabditidae</taxon>
        <taxon>Mesorhabditinae</taxon>
        <taxon>Mesorhabditis</taxon>
    </lineage>
</organism>
<evidence type="ECO:0000259" key="2">
    <source>
        <dbReference type="PROSITE" id="PS50829"/>
    </source>
</evidence>
<dbReference type="PANTHER" id="PTHR14445:SF36">
    <property type="entry name" value="FI03272P-RELATED"/>
    <property type="match status" value="1"/>
</dbReference>
<accession>A0AAF3JAA9</accession>
<keyword evidence="3" id="KW-1185">Reference proteome</keyword>
<feature type="domain" description="GYF" evidence="2">
    <location>
        <begin position="437"/>
        <end position="485"/>
    </location>
</feature>
<dbReference type="InterPro" id="IPR035445">
    <property type="entry name" value="GYF-like_dom_sf"/>
</dbReference>
<reference evidence="4" key="1">
    <citation type="submission" date="2024-02" db="UniProtKB">
        <authorList>
            <consortium name="WormBaseParasite"/>
        </authorList>
    </citation>
    <scope>IDENTIFICATION</scope>
</reference>
<dbReference type="InterPro" id="IPR003169">
    <property type="entry name" value="GYF"/>
</dbReference>
<dbReference type="Pfam" id="PF02213">
    <property type="entry name" value="GYF"/>
    <property type="match status" value="1"/>
</dbReference>
<feature type="compositionally biased region" description="Polar residues" evidence="1">
    <location>
        <begin position="899"/>
        <end position="908"/>
    </location>
</feature>
<feature type="compositionally biased region" description="Basic and acidic residues" evidence="1">
    <location>
        <begin position="672"/>
        <end position="703"/>
    </location>
</feature>
<proteinExistence type="predicted"/>
<feature type="region of interest" description="Disordered" evidence="1">
    <location>
        <begin position="1000"/>
        <end position="1028"/>
    </location>
</feature>
<evidence type="ECO:0000256" key="1">
    <source>
        <dbReference type="SAM" id="MobiDB-lite"/>
    </source>
</evidence>
<dbReference type="PROSITE" id="PS50829">
    <property type="entry name" value="GYF"/>
    <property type="match status" value="1"/>
</dbReference>
<feature type="compositionally biased region" description="Polar residues" evidence="1">
    <location>
        <begin position="815"/>
        <end position="833"/>
    </location>
</feature>
<protein>
    <submittedName>
        <fullName evidence="4">GYF domain-containing protein</fullName>
    </submittedName>
</protein>
<dbReference type="WBParaSite" id="MBELARI_LOCUS6208">
    <property type="protein sequence ID" value="MBELARI_LOCUS6208"/>
    <property type="gene ID" value="MBELARI_LOCUS6208"/>
</dbReference>
<dbReference type="PANTHER" id="PTHR14445">
    <property type="entry name" value="GRB10 INTERACTING GYF PROTEIN"/>
    <property type="match status" value="1"/>
</dbReference>
<feature type="compositionally biased region" description="Gly residues" evidence="1">
    <location>
        <begin position="173"/>
        <end position="190"/>
    </location>
</feature>
<dbReference type="InterPro" id="IPR051640">
    <property type="entry name" value="GRB10-interact_GYF"/>
</dbReference>
<dbReference type="AlphaFoldDB" id="A0AAF3JAA9"/>
<evidence type="ECO:0000313" key="4">
    <source>
        <dbReference type="WBParaSite" id="MBELARI_LOCUS6208"/>
    </source>
</evidence>
<feature type="compositionally biased region" description="Basic and acidic residues" evidence="1">
    <location>
        <begin position="759"/>
        <end position="772"/>
    </location>
</feature>
<name>A0AAF3JAA9_9BILA</name>
<feature type="compositionally biased region" description="Polar residues" evidence="1">
    <location>
        <begin position="157"/>
        <end position="169"/>
    </location>
</feature>
<feature type="compositionally biased region" description="Low complexity" evidence="1">
    <location>
        <begin position="883"/>
        <end position="894"/>
    </location>
</feature>
<dbReference type="Proteomes" id="UP000887575">
    <property type="component" value="Unassembled WGS sequence"/>
</dbReference>
<feature type="region of interest" description="Disordered" evidence="1">
    <location>
        <begin position="117"/>
        <end position="362"/>
    </location>
</feature>
<feature type="compositionally biased region" description="Polar residues" evidence="1">
    <location>
        <begin position="139"/>
        <end position="149"/>
    </location>
</feature>
<feature type="compositionally biased region" description="Low complexity" evidence="1">
    <location>
        <begin position="839"/>
        <end position="852"/>
    </location>
</feature>
<feature type="compositionally biased region" description="Polar residues" evidence="1">
    <location>
        <begin position="191"/>
        <end position="209"/>
    </location>
</feature>
<feature type="region of interest" description="Disordered" evidence="1">
    <location>
        <begin position="754"/>
        <end position="908"/>
    </location>
</feature>
<feature type="compositionally biased region" description="Basic and acidic residues" evidence="1">
    <location>
        <begin position="348"/>
        <end position="359"/>
    </location>
</feature>
<feature type="region of interest" description="Disordered" evidence="1">
    <location>
        <begin position="672"/>
        <end position="704"/>
    </location>
</feature>
<evidence type="ECO:0000313" key="3">
    <source>
        <dbReference type="Proteomes" id="UP000887575"/>
    </source>
</evidence>
<dbReference type="GO" id="GO:0005829">
    <property type="term" value="C:cytosol"/>
    <property type="evidence" value="ECO:0007669"/>
    <property type="project" value="TreeGrafter"/>
</dbReference>
<dbReference type="SUPFAM" id="SSF55277">
    <property type="entry name" value="GYF domain"/>
    <property type="match status" value="1"/>
</dbReference>
<sequence>MSSVETNQNFNPSWIGSAYRGGHGNSLGGGDRGGAVISRVLGETDNKEYPLAPPVFVEHRYGREDLLALVGKDSRPPEGLERCQELFVEQCQQPVSIYPLSEREQSMIQNNINSSKAMSSLSPAERAQVLASGGGGTANTGFQRPNVPQTGGGWTPVKSSSWNRGNATNRGTMGRGGFTTGGYPGRGGGSSATSQQGNVAPNEDGNSPYGQRYVPRNARGVPPNGRGGSTAVPSFNTRAQGLYNPKDPKDRPRARLRSTSEDDVQNTNGGSNSSGWKPMRLDQRSEENGGGGNGWPRRNTTDGGLLPEWMNSDDEEPLDKPISISRESSDERNTGAAAQMMNSSSEPRQNREELNREQRPAWARQVSATGMAASNPQDVDRVLAAQERAVMEQRAQPTTTSAPPPTTSGYPFDQALFSGIPSEYSTTPLQPADPAPPSKFYYMDPTKVERGPFEKDQMEQWFKIGYFETSLLLRRDTEREFKSLGELQAMNGAATPFDFKAPSPPPPQTSAQFGQMPGWNMPRELAYLYGTNQNTTYQQSASVLRQQIEQETQRRLLIHQEEIYQQLLREQQKKDEQQRMEYKAREEQLRAYQEEIQRREQAMKETAKQLETRLEMERLEIEEKAKEVARERQRVAAIEEAKRAEARREEEEKKRLEEDRIRRELELRRLEEEQERKKLEEEERKKRAELAAENERRRLEIASREAVAQLKQREEAEKLKKEEELKRKREQLKKNEELRLMAEREVERNRFQVTEDWETAGKPKKEAKEKAKVTPWSSTSAPREKTMAEIMKEEERQAAAERRQNEALRKEELRTQQSIQSAGTWSNAATRLANNPPKARASSSSAWGAVSSEPARVNPILDGPSLASANKVTPKPKPPPTKAAPAPSISKPTPKAQPPSLQQWATSRMKQLNEDVEAEVLYSFVADVDSPAEVEDYLIGYLGESKAVKEFVKEFIKKRSDARGGKKTETIASTNSEWTAQQTGKKKKGKGRTLVIDGSCLGFTPTGDPNRTNKGEIETVPLQSGSRR</sequence>
<dbReference type="Gene3D" id="3.30.1490.40">
    <property type="match status" value="1"/>
</dbReference>
<dbReference type="SMART" id="SM00444">
    <property type="entry name" value="GYF"/>
    <property type="match status" value="1"/>
</dbReference>
<feature type="compositionally biased region" description="Polar residues" evidence="1">
    <location>
        <begin position="265"/>
        <end position="275"/>
    </location>
</feature>